<dbReference type="AlphaFoldDB" id="A0A9P9WX37"/>
<evidence type="ECO:0000256" key="6">
    <source>
        <dbReference type="ARBA" id="ARBA00023180"/>
    </source>
</evidence>
<dbReference type="InterPro" id="IPR045087">
    <property type="entry name" value="Cu-oxidase_fam"/>
</dbReference>
<keyword evidence="12" id="KW-1185">Reference proteome</keyword>
<feature type="domain" description="Plastocyanin-like" evidence="9">
    <location>
        <begin position="538"/>
        <end position="647"/>
    </location>
</feature>
<keyword evidence="4" id="KW-0560">Oxidoreductase</keyword>
<evidence type="ECO:0008006" key="13">
    <source>
        <dbReference type="Google" id="ProtNLM"/>
    </source>
</evidence>
<accession>A0A9P9WX37</accession>
<feature type="transmembrane region" description="Helical" evidence="7">
    <location>
        <begin position="57"/>
        <end position="77"/>
    </location>
</feature>
<dbReference type="InterPro" id="IPR008972">
    <property type="entry name" value="Cupredoxin"/>
</dbReference>
<dbReference type="PANTHER" id="PTHR11709">
    <property type="entry name" value="MULTI-COPPER OXIDASE"/>
    <property type="match status" value="1"/>
</dbReference>
<keyword evidence="6" id="KW-0325">Glycoprotein</keyword>
<dbReference type="InterPro" id="IPR001117">
    <property type="entry name" value="Cu-oxidase_2nd"/>
</dbReference>
<keyword evidence="7" id="KW-0472">Membrane</keyword>
<evidence type="ECO:0000256" key="2">
    <source>
        <dbReference type="ARBA" id="ARBA00022723"/>
    </source>
</evidence>
<evidence type="ECO:0000259" key="8">
    <source>
        <dbReference type="Pfam" id="PF00394"/>
    </source>
</evidence>
<evidence type="ECO:0000259" key="9">
    <source>
        <dbReference type="Pfam" id="PF07731"/>
    </source>
</evidence>
<feature type="domain" description="Plastocyanin-like" evidence="10">
    <location>
        <begin position="110"/>
        <end position="223"/>
    </location>
</feature>
<organism evidence="11 12">
    <name type="scientific">Neoarthrinium moseri</name>
    <dbReference type="NCBI Taxonomy" id="1658444"/>
    <lineage>
        <taxon>Eukaryota</taxon>
        <taxon>Fungi</taxon>
        <taxon>Dikarya</taxon>
        <taxon>Ascomycota</taxon>
        <taxon>Pezizomycotina</taxon>
        <taxon>Sordariomycetes</taxon>
        <taxon>Xylariomycetidae</taxon>
        <taxon>Amphisphaeriales</taxon>
        <taxon>Apiosporaceae</taxon>
        <taxon>Neoarthrinium</taxon>
    </lineage>
</organism>
<dbReference type="GO" id="GO:0016491">
    <property type="term" value="F:oxidoreductase activity"/>
    <property type="evidence" value="ECO:0007669"/>
    <property type="project" value="UniProtKB-KW"/>
</dbReference>
<evidence type="ECO:0000313" key="11">
    <source>
        <dbReference type="EMBL" id="KAI1880831.1"/>
    </source>
</evidence>
<evidence type="ECO:0000256" key="3">
    <source>
        <dbReference type="ARBA" id="ARBA00022729"/>
    </source>
</evidence>
<evidence type="ECO:0000256" key="1">
    <source>
        <dbReference type="ARBA" id="ARBA00010609"/>
    </source>
</evidence>
<evidence type="ECO:0000256" key="5">
    <source>
        <dbReference type="ARBA" id="ARBA00023008"/>
    </source>
</evidence>
<gene>
    <name evidence="11" type="ORF">JX265_001071</name>
</gene>
<evidence type="ECO:0000256" key="4">
    <source>
        <dbReference type="ARBA" id="ARBA00023002"/>
    </source>
</evidence>
<sequence>MKHVDVVARKPTSATVGTWHGMKVPAHPDINGFSPSKGTEVKEATPGLRPATRKSKLAWATVFLAVFLGLLANHYGLTPFRGWHTRTRVGLPSEKDARLVRKYHLQIGSRWMNPDGGRWRAMFVCNGQSPCPTLYAEEGDIVELTVHSDSYFQGSIHWAGVGYQRTGAWNDGTAGVSQFPILPRGNYTTVHDTTGAWGLSWYIDHTTAASVDGLYGVVYVAPSPSRLRPYSLITRHQLELQQILESERQIQHVVIKNHQHRDTNWKVLRMRAEGSEMHCYDSLLVNGKGRNLCRPIGFERLNDHYLDETGCIQPQGLPNQSCTPSDADFEVIETNGRQYIMLNLINIGFEHEVKVSVDSHKMIIVANDGGFVKPEEADVLYIPSAARVTALIKLDQQPADYAIRIASTSQLQNLQGFSLLRYPAKHQPVYGEPMKLPEADPSSMCLYPDGSVKNECKTIDGQHTPPFPSMPPPQPIAADLTYYLSAGVQTSRTERFAPEFFLNERPWQLFRSSLKPLLFTNLSDLHSRDVLGKPVIHGLPMGAVVDFVIRNELNDTVPLYKHGNPAWLLGSNAHEEFSARSVQDAIQDGDSAARSLNLYDPALVIVHDLPPLGWSVIRFQITAQAATMIHAAKLRHFLLGMSAPILEGITVDDPISVPSSAMHRPHVQFDPKNDGVFG</sequence>
<keyword evidence="7" id="KW-0812">Transmembrane</keyword>
<keyword evidence="2" id="KW-0479">Metal-binding</keyword>
<dbReference type="Pfam" id="PF00394">
    <property type="entry name" value="Cu-oxidase"/>
    <property type="match status" value="1"/>
</dbReference>
<dbReference type="EMBL" id="JAFIMR010000002">
    <property type="protein sequence ID" value="KAI1880831.1"/>
    <property type="molecule type" value="Genomic_DNA"/>
</dbReference>
<evidence type="ECO:0000313" key="12">
    <source>
        <dbReference type="Proteomes" id="UP000829685"/>
    </source>
</evidence>
<dbReference type="Pfam" id="PF07732">
    <property type="entry name" value="Cu-oxidase_3"/>
    <property type="match status" value="1"/>
</dbReference>
<dbReference type="PANTHER" id="PTHR11709:SF488">
    <property type="entry name" value="LACCASE-RELATED"/>
    <property type="match status" value="1"/>
</dbReference>
<evidence type="ECO:0000259" key="10">
    <source>
        <dbReference type="Pfam" id="PF07732"/>
    </source>
</evidence>
<reference evidence="11" key="1">
    <citation type="submission" date="2021-03" db="EMBL/GenBank/DDBJ databases">
        <title>Revisited historic fungal species revealed as producer of novel bioactive compounds through whole genome sequencing and comparative genomics.</title>
        <authorList>
            <person name="Vignolle G.A."/>
            <person name="Hochenegger N."/>
            <person name="Mach R.L."/>
            <person name="Mach-Aigner A.R."/>
            <person name="Javad Rahimi M."/>
            <person name="Salim K.A."/>
            <person name="Chan C.M."/>
            <person name="Lim L.B.L."/>
            <person name="Cai F."/>
            <person name="Druzhinina I.S."/>
            <person name="U'Ren J.M."/>
            <person name="Derntl C."/>
        </authorList>
    </citation>
    <scope>NUCLEOTIDE SEQUENCE</scope>
    <source>
        <strain evidence="11">TUCIM 5799</strain>
    </source>
</reference>
<dbReference type="SUPFAM" id="SSF49503">
    <property type="entry name" value="Cupredoxins"/>
    <property type="match status" value="3"/>
</dbReference>
<dbReference type="Pfam" id="PF07731">
    <property type="entry name" value="Cu-oxidase_2"/>
    <property type="match status" value="1"/>
</dbReference>
<comment type="caution">
    <text evidence="11">The sequence shown here is derived from an EMBL/GenBank/DDBJ whole genome shotgun (WGS) entry which is preliminary data.</text>
</comment>
<keyword evidence="5" id="KW-0186">Copper</keyword>
<protein>
    <recommendedName>
        <fullName evidence="13">Laccase</fullName>
    </recommendedName>
</protein>
<name>A0A9P9WX37_9PEZI</name>
<keyword evidence="7" id="KW-1133">Transmembrane helix</keyword>
<evidence type="ECO:0000256" key="7">
    <source>
        <dbReference type="SAM" id="Phobius"/>
    </source>
</evidence>
<dbReference type="Gene3D" id="2.60.40.420">
    <property type="entry name" value="Cupredoxins - blue copper proteins"/>
    <property type="match status" value="3"/>
</dbReference>
<dbReference type="Proteomes" id="UP000829685">
    <property type="component" value="Unassembled WGS sequence"/>
</dbReference>
<dbReference type="InterPro" id="IPR011706">
    <property type="entry name" value="Cu-oxidase_C"/>
</dbReference>
<comment type="similarity">
    <text evidence="1">Belongs to the multicopper oxidase family.</text>
</comment>
<proteinExistence type="inferred from homology"/>
<keyword evidence="3" id="KW-0732">Signal</keyword>
<dbReference type="CDD" id="cd13876">
    <property type="entry name" value="CuRO_2_Abr2_like"/>
    <property type="match status" value="1"/>
</dbReference>
<dbReference type="InterPro" id="IPR011707">
    <property type="entry name" value="Cu-oxidase-like_N"/>
</dbReference>
<feature type="domain" description="Plastocyanin-like" evidence="8">
    <location>
        <begin position="270"/>
        <end position="422"/>
    </location>
</feature>
<dbReference type="GO" id="GO:0005507">
    <property type="term" value="F:copper ion binding"/>
    <property type="evidence" value="ECO:0007669"/>
    <property type="project" value="InterPro"/>
</dbReference>